<keyword evidence="3" id="KW-1185">Reference proteome</keyword>
<dbReference type="InterPro" id="IPR008042">
    <property type="entry name" value="Retrotrans_Pao"/>
</dbReference>
<dbReference type="Gene3D" id="1.10.340.70">
    <property type="match status" value="1"/>
</dbReference>
<dbReference type="PANTHER" id="PTHR47331">
    <property type="entry name" value="PHD-TYPE DOMAIN-CONTAINING PROTEIN"/>
    <property type="match status" value="1"/>
</dbReference>
<name>A0ABD2W6S9_9HYME</name>
<dbReference type="Pfam" id="PF05380">
    <property type="entry name" value="Peptidase_A17"/>
    <property type="match status" value="1"/>
</dbReference>
<accession>A0ABD2W6S9</accession>
<dbReference type="EMBL" id="JBJJXI010000128">
    <property type="protein sequence ID" value="KAL3388760.1"/>
    <property type="molecule type" value="Genomic_DNA"/>
</dbReference>
<sequence length="552" mass="62787">MAKDETRCFPIGSNILKENMYVDDALVSCDSVDAAVQARRDLIEILRSAGMQLDKWAANCPDILSGNHCASQEDRAFDKDLIVPTLGLRWTPATDEFSYTVPELSTITTVTKRAILSEVARIYDPTGWLAPVTVRAKMLLQHLWLQGHDWDQPTDHTTTELWLDFRRKLAALQTCRIPRWLGVNSKSSRMLHGFSDASERAYATAIYLVSQDASHLLTAKSKVAPIRSVSVPRLELCGATLLARLMQKVLQDINLTIASIHCWTDSQIVLAWLRAPPCTWKVFVANRVSEIHSLLPNAAWSHVASKHNPADVASRGCSPDQLQGNELWWRGPPWLLSSTSFATIEEPVISTQLERRIDRACFVSTEDDTIENILTRFSSLNRLYRVVTYCPRWKNCLASTKAQYTSTAITAKEITAARMNITRAVQVYHFREEIHRIYKGDDHYKSARLRRHHPYLDEEDLLRVGGRLTHSLLPYSERHPIVIPKTSHLARLLVLHAHEVTLHGGPQLVQSFLRRQWWILQAGSLIRQVIHSCVTCTRYQGRRLEQFMAPLP</sequence>
<dbReference type="AlphaFoldDB" id="A0ABD2W6S9"/>
<feature type="domain" description="Integrase zinc-binding" evidence="1">
    <location>
        <begin position="488"/>
        <end position="540"/>
    </location>
</feature>
<proteinExistence type="predicted"/>
<dbReference type="Proteomes" id="UP001627154">
    <property type="component" value="Unassembled WGS sequence"/>
</dbReference>
<dbReference type="Pfam" id="PF17921">
    <property type="entry name" value="Integrase_H2C2"/>
    <property type="match status" value="1"/>
</dbReference>
<gene>
    <name evidence="2" type="ORF">TKK_016189</name>
</gene>
<dbReference type="InterPro" id="IPR041588">
    <property type="entry name" value="Integrase_H2C2"/>
</dbReference>
<reference evidence="2 3" key="1">
    <citation type="journal article" date="2024" name="bioRxiv">
        <title>A reference genome for Trichogramma kaykai: A tiny desert-dwelling parasitoid wasp with competing sex-ratio distorters.</title>
        <authorList>
            <person name="Culotta J."/>
            <person name="Lindsey A.R."/>
        </authorList>
    </citation>
    <scope>NUCLEOTIDE SEQUENCE [LARGE SCALE GENOMIC DNA]</scope>
    <source>
        <strain evidence="2 3">KSX58</strain>
    </source>
</reference>
<evidence type="ECO:0000313" key="3">
    <source>
        <dbReference type="Proteomes" id="UP001627154"/>
    </source>
</evidence>
<protein>
    <recommendedName>
        <fullName evidence="1">Integrase zinc-binding domain-containing protein</fullName>
    </recommendedName>
</protein>
<comment type="caution">
    <text evidence="2">The sequence shown here is derived from an EMBL/GenBank/DDBJ whole genome shotgun (WGS) entry which is preliminary data.</text>
</comment>
<evidence type="ECO:0000259" key="1">
    <source>
        <dbReference type="Pfam" id="PF17921"/>
    </source>
</evidence>
<organism evidence="2 3">
    <name type="scientific">Trichogramma kaykai</name>
    <dbReference type="NCBI Taxonomy" id="54128"/>
    <lineage>
        <taxon>Eukaryota</taxon>
        <taxon>Metazoa</taxon>
        <taxon>Ecdysozoa</taxon>
        <taxon>Arthropoda</taxon>
        <taxon>Hexapoda</taxon>
        <taxon>Insecta</taxon>
        <taxon>Pterygota</taxon>
        <taxon>Neoptera</taxon>
        <taxon>Endopterygota</taxon>
        <taxon>Hymenoptera</taxon>
        <taxon>Apocrita</taxon>
        <taxon>Proctotrupomorpha</taxon>
        <taxon>Chalcidoidea</taxon>
        <taxon>Trichogrammatidae</taxon>
        <taxon>Trichogramma</taxon>
    </lineage>
</organism>
<evidence type="ECO:0000313" key="2">
    <source>
        <dbReference type="EMBL" id="KAL3388760.1"/>
    </source>
</evidence>